<keyword evidence="4" id="KW-0227">DNA damage</keyword>
<accession>A0A9R0UVD0</accession>
<dbReference type="GO" id="GO:0005634">
    <property type="term" value="C:nucleus"/>
    <property type="evidence" value="ECO:0007669"/>
    <property type="project" value="TreeGrafter"/>
</dbReference>
<dbReference type="AlphaFoldDB" id="A0A9R0UVD0"/>
<dbReference type="GO" id="GO:0003677">
    <property type="term" value="F:DNA binding"/>
    <property type="evidence" value="ECO:0007669"/>
    <property type="project" value="UniProtKB-KW"/>
</dbReference>
<keyword evidence="9" id="KW-1185">Reference proteome</keyword>
<dbReference type="InterPro" id="IPR019775">
    <property type="entry name" value="WD40_repeat_CS"/>
</dbReference>
<feature type="repeat" description="WD" evidence="6">
    <location>
        <begin position="252"/>
        <end position="288"/>
    </location>
</feature>
<protein>
    <recommendedName>
        <fullName evidence="10">WD repeat-containing protein 76</fullName>
    </recommendedName>
</protein>
<dbReference type="InterPro" id="IPR015943">
    <property type="entry name" value="WD40/YVTN_repeat-like_dom_sf"/>
</dbReference>
<sequence length="435" mass="48406">MAEDGLNDYERLRQENIRRNQEKLAPIRRKADELSAPIRLAKPKRPYQVRPKAPTGPVRSSGRARGIAPDNLPPDLSLTPSLASSILGGGAGTNVRAADDFNAGRGMVLMRAHVRNVVPCSIESMRVLPLADQTVVAAGDKRGNIGYWDVDGVSEDADGVDGVVFSYWPHKCPVSAIVAHQVAPHKFYSSSHQGEICLMDFEKEMYSMVHLREWPVYSLCQAQNSARCLYFGDEKGGLTLFDEREGKVLTTWDVHEERINSIDFHPEKPHMLATSSTDQTACIWDVRNIKRKEPDSLKVFKLEKSAQSAYFSPSGRMLAVTSSSSSICGTVRIFCVDDFEKSHSVEYNNQTGIWPSAFKVIWGWNDTDLYVGNMSKGIDIISVDVNDSGLSVQNSSYLRSEHMTSIPNRFSAHPYKVGYLACSSCTSKVYLWTRA</sequence>
<dbReference type="OMA" id="YICHLKW"/>
<comment type="similarity">
    <text evidence="1">Belongs to the WD repeat DDB2/WDR76 family.</text>
</comment>
<evidence type="ECO:0000313" key="9">
    <source>
        <dbReference type="Proteomes" id="UP000324705"/>
    </source>
</evidence>
<evidence type="ECO:0000313" key="8">
    <source>
        <dbReference type="EMBL" id="VAH02318.1"/>
    </source>
</evidence>
<name>A0A9R0UVD0_TRITD</name>
<dbReference type="PROSITE" id="PS50082">
    <property type="entry name" value="WD_REPEATS_2"/>
    <property type="match status" value="1"/>
</dbReference>
<dbReference type="PANTHER" id="PTHR14773">
    <property type="entry name" value="WD REPEAT-CONTAINING PROTEIN 76"/>
    <property type="match status" value="1"/>
</dbReference>
<dbReference type="SUPFAM" id="SSF50978">
    <property type="entry name" value="WD40 repeat-like"/>
    <property type="match status" value="1"/>
</dbReference>
<dbReference type="PANTHER" id="PTHR14773:SF1">
    <property type="entry name" value="ANAPHASE-PROMOTING COMPLEX SUBUNIT 4 WD40 DOMAIN-CONTAINING PROTEIN"/>
    <property type="match status" value="1"/>
</dbReference>
<dbReference type="EMBL" id="LT934111">
    <property type="protein sequence ID" value="VAH02318.1"/>
    <property type="molecule type" value="Genomic_DNA"/>
</dbReference>
<organism evidence="8 9">
    <name type="scientific">Triticum turgidum subsp. durum</name>
    <name type="common">Durum wheat</name>
    <name type="synonym">Triticum durum</name>
    <dbReference type="NCBI Taxonomy" id="4567"/>
    <lineage>
        <taxon>Eukaryota</taxon>
        <taxon>Viridiplantae</taxon>
        <taxon>Streptophyta</taxon>
        <taxon>Embryophyta</taxon>
        <taxon>Tracheophyta</taxon>
        <taxon>Spermatophyta</taxon>
        <taxon>Magnoliopsida</taxon>
        <taxon>Liliopsida</taxon>
        <taxon>Poales</taxon>
        <taxon>Poaceae</taxon>
        <taxon>BOP clade</taxon>
        <taxon>Pooideae</taxon>
        <taxon>Triticodae</taxon>
        <taxon>Triticeae</taxon>
        <taxon>Triticinae</taxon>
        <taxon>Triticum</taxon>
    </lineage>
</organism>
<proteinExistence type="inferred from homology"/>
<dbReference type="Proteomes" id="UP000324705">
    <property type="component" value="Chromosome 1A"/>
</dbReference>
<dbReference type="GO" id="GO:2000001">
    <property type="term" value="P:regulation of DNA damage checkpoint"/>
    <property type="evidence" value="ECO:0007669"/>
    <property type="project" value="TreeGrafter"/>
</dbReference>
<gene>
    <name evidence="8" type="ORF">TRITD_1Av1G036720</name>
</gene>
<evidence type="ECO:0008006" key="10">
    <source>
        <dbReference type="Google" id="ProtNLM"/>
    </source>
</evidence>
<evidence type="ECO:0000256" key="4">
    <source>
        <dbReference type="ARBA" id="ARBA00022763"/>
    </source>
</evidence>
<reference evidence="8 9" key="1">
    <citation type="submission" date="2017-09" db="EMBL/GenBank/DDBJ databases">
        <authorList>
            <consortium name="International Durum Wheat Genome Sequencing Consortium (IDWGSC)"/>
            <person name="Milanesi L."/>
        </authorList>
    </citation>
    <scope>NUCLEOTIDE SEQUENCE [LARGE SCALE GENOMIC DNA]</scope>
    <source>
        <strain evidence="9">cv. Svevo</strain>
    </source>
</reference>
<dbReference type="InterPro" id="IPR001680">
    <property type="entry name" value="WD40_rpt"/>
</dbReference>
<dbReference type="GO" id="GO:0006974">
    <property type="term" value="P:DNA damage response"/>
    <property type="evidence" value="ECO:0007669"/>
    <property type="project" value="UniProtKB-KW"/>
</dbReference>
<dbReference type="SMART" id="SM00320">
    <property type="entry name" value="WD40"/>
    <property type="match status" value="3"/>
</dbReference>
<evidence type="ECO:0000256" key="3">
    <source>
        <dbReference type="ARBA" id="ARBA00022737"/>
    </source>
</evidence>
<evidence type="ECO:0000256" key="1">
    <source>
        <dbReference type="ARBA" id="ARBA00005434"/>
    </source>
</evidence>
<evidence type="ECO:0000256" key="5">
    <source>
        <dbReference type="ARBA" id="ARBA00023125"/>
    </source>
</evidence>
<dbReference type="Gene3D" id="2.130.10.10">
    <property type="entry name" value="YVTN repeat-like/Quinoprotein amine dehydrogenase"/>
    <property type="match status" value="1"/>
</dbReference>
<evidence type="ECO:0000256" key="7">
    <source>
        <dbReference type="SAM" id="MobiDB-lite"/>
    </source>
</evidence>
<dbReference type="InterPro" id="IPR050853">
    <property type="entry name" value="WD_repeat_DNA-damage-binding"/>
</dbReference>
<dbReference type="Pfam" id="PF00400">
    <property type="entry name" value="WD40"/>
    <property type="match status" value="1"/>
</dbReference>
<dbReference type="Gramene" id="TRITD1Av1G036720.2">
    <property type="protein sequence ID" value="TRITD1Av1G036720.2"/>
    <property type="gene ID" value="TRITD1Av1G036720"/>
</dbReference>
<keyword evidence="3" id="KW-0677">Repeat</keyword>
<dbReference type="PROSITE" id="PS00678">
    <property type="entry name" value="WD_REPEATS_1"/>
    <property type="match status" value="1"/>
</dbReference>
<evidence type="ECO:0000256" key="2">
    <source>
        <dbReference type="ARBA" id="ARBA00022574"/>
    </source>
</evidence>
<dbReference type="PROSITE" id="PS50294">
    <property type="entry name" value="WD_REPEATS_REGION"/>
    <property type="match status" value="1"/>
</dbReference>
<keyword evidence="2 6" id="KW-0853">WD repeat</keyword>
<evidence type="ECO:0000256" key="6">
    <source>
        <dbReference type="PROSITE-ProRule" id="PRU00221"/>
    </source>
</evidence>
<dbReference type="InterPro" id="IPR036322">
    <property type="entry name" value="WD40_repeat_dom_sf"/>
</dbReference>
<feature type="region of interest" description="Disordered" evidence="7">
    <location>
        <begin position="41"/>
        <end position="74"/>
    </location>
</feature>
<keyword evidence="5" id="KW-0238">DNA-binding</keyword>